<protein>
    <submittedName>
        <fullName evidence="1">Uncharacterized protein</fullName>
    </submittedName>
</protein>
<sequence>MSANTRRRLQQLIANCQISDEVNHIANELIKEVNVQSGFGLANFLNVDSKLDNFAAVRAWVNKHYRSLNTDNDDENLNIFKHKFYECLPMTA</sequence>
<evidence type="ECO:0000313" key="2">
    <source>
        <dbReference type="Proteomes" id="UP000092616"/>
    </source>
</evidence>
<evidence type="ECO:0000313" key="1">
    <source>
        <dbReference type="EMBL" id="OBX84251.1"/>
    </source>
</evidence>
<gene>
    <name evidence="1" type="ORF">A9306_03690</name>
</gene>
<dbReference type="AlphaFoldDB" id="A0A1B8QKY3"/>
<dbReference type="EMBL" id="LZNA01000007">
    <property type="protein sequence ID" value="OBX84251.1"/>
    <property type="molecule type" value="Genomic_DNA"/>
</dbReference>
<accession>A0A1B8QKY3</accession>
<comment type="caution">
    <text evidence="1">The sequence shown here is derived from an EMBL/GenBank/DDBJ whole genome shotgun (WGS) entry which is preliminary data.</text>
</comment>
<dbReference type="RefSeq" id="WP_067334484.1">
    <property type="nucleotide sequence ID" value="NZ_LZNA01000007.1"/>
</dbReference>
<keyword evidence="2" id="KW-1185">Reference proteome</keyword>
<dbReference type="Proteomes" id="UP000092616">
    <property type="component" value="Unassembled WGS sequence"/>
</dbReference>
<reference evidence="1 2" key="1">
    <citation type="submission" date="2016-06" db="EMBL/GenBank/DDBJ databases">
        <title>Draft genome of Moraxella atlantae CCUG 59586.</title>
        <authorList>
            <person name="Salva-Serra F."/>
            <person name="Engstrom-Jakobsson H."/>
            <person name="Thorell K."/>
            <person name="Gonzales-Siles L."/>
            <person name="Karlsson R."/>
            <person name="Boulund F."/>
            <person name="Engstrand L."/>
            <person name="Kristiansson E."/>
            <person name="Moore E."/>
        </authorList>
    </citation>
    <scope>NUCLEOTIDE SEQUENCE [LARGE SCALE GENOMIC DNA]</scope>
    <source>
        <strain evidence="1 2">CCUG 59586</strain>
    </source>
</reference>
<organism evidence="1 2">
    <name type="scientific">Faucicola atlantae</name>
    <dbReference type="NCBI Taxonomy" id="34059"/>
    <lineage>
        <taxon>Bacteria</taxon>
        <taxon>Pseudomonadati</taxon>
        <taxon>Pseudomonadota</taxon>
        <taxon>Gammaproteobacteria</taxon>
        <taxon>Moraxellales</taxon>
        <taxon>Moraxellaceae</taxon>
        <taxon>Faucicola</taxon>
    </lineage>
</organism>
<proteinExistence type="predicted"/>
<name>A0A1B8QKY3_9GAMM</name>